<dbReference type="InterPro" id="IPR039808">
    <property type="entry name" value="Cadherin"/>
</dbReference>
<evidence type="ECO:0000256" key="7">
    <source>
        <dbReference type="ARBA" id="ARBA00022729"/>
    </source>
</evidence>
<keyword evidence="4" id="KW-0963">Cytoplasm</keyword>
<dbReference type="GO" id="GO:0044331">
    <property type="term" value="P:cell-cell adhesion mediated by cadherin"/>
    <property type="evidence" value="ECO:0007669"/>
    <property type="project" value="TreeGrafter"/>
</dbReference>
<evidence type="ECO:0000256" key="11">
    <source>
        <dbReference type="ARBA" id="ARBA00022989"/>
    </source>
</evidence>
<keyword evidence="13" id="KW-0325">Glycoprotein</keyword>
<dbReference type="InterPro" id="IPR002126">
    <property type="entry name" value="Cadherin-like_dom"/>
</dbReference>
<dbReference type="GO" id="GO:0016339">
    <property type="term" value="P:calcium-dependent cell-cell adhesion via plasma membrane cell adhesion molecules"/>
    <property type="evidence" value="ECO:0007669"/>
    <property type="project" value="TreeGrafter"/>
</dbReference>
<evidence type="ECO:0000256" key="15">
    <source>
        <dbReference type="SAM" id="Phobius"/>
    </source>
</evidence>
<dbReference type="CDD" id="cd11304">
    <property type="entry name" value="Cadherin_repeat"/>
    <property type="match status" value="4"/>
</dbReference>
<evidence type="ECO:0000256" key="14">
    <source>
        <dbReference type="PROSITE-ProRule" id="PRU00043"/>
    </source>
</evidence>
<accession>A0AAV1NFV9</accession>
<name>A0AAV1NFV9_SCOSC</name>
<feature type="domain" description="Cadherin" evidence="17">
    <location>
        <begin position="259"/>
        <end position="378"/>
    </location>
</feature>
<evidence type="ECO:0000256" key="10">
    <source>
        <dbReference type="ARBA" id="ARBA00022889"/>
    </source>
</evidence>
<evidence type="ECO:0000256" key="12">
    <source>
        <dbReference type="ARBA" id="ARBA00023136"/>
    </source>
</evidence>
<evidence type="ECO:0000256" key="13">
    <source>
        <dbReference type="ARBA" id="ARBA00023180"/>
    </source>
</evidence>
<organism evidence="18 19">
    <name type="scientific">Scomber scombrus</name>
    <name type="common">Atlantic mackerel</name>
    <name type="synonym">Scomber vernalis</name>
    <dbReference type="NCBI Taxonomy" id="13677"/>
    <lineage>
        <taxon>Eukaryota</taxon>
        <taxon>Metazoa</taxon>
        <taxon>Chordata</taxon>
        <taxon>Craniata</taxon>
        <taxon>Vertebrata</taxon>
        <taxon>Euteleostomi</taxon>
        <taxon>Actinopterygii</taxon>
        <taxon>Neopterygii</taxon>
        <taxon>Teleostei</taxon>
        <taxon>Neoteleostei</taxon>
        <taxon>Acanthomorphata</taxon>
        <taxon>Pelagiaria</taxon>
        <taxon>Scombriformes</taxon>
        <taxon>Scombridae</taxon>
        <taxon>Scomber</taxon>
    </lineage>
</organism>
<evidence type="ECO:0000259" key="17">
    <source>
        <dbReference type="PROSITE" id="PS50268"/>
    </source>
</evidence>
<keyword evidence="6" id="KW-0479">Metal-binding</keyword>
<feature type="chain" id="PRO_5043483154" evidence="16">
    <location>
        <begin position="19"/>
        <end position="833"/>
    </location>
</feature>
<dbReference type="GO" id="GO:0005912">
    <property type="term" value="C:adherens junction"/>
    <property type="evidence" value="ECO:0007669"/>
    <property type="project" value="TreeGrafter"/>
</dbReference>
<proteinExistence type="predicted"/>
<dbReference type="GO" id="GO:0008013">
    <property type="term" value="F:beta-catenin binding"/>
    <property type="evidence" value="ECO:0007669"/>
    <property type="project" value="TreeGrafter"/>
</dbReference>
<evidence type="ECO:0000256" key="3">
    <source>
        <dbReference type="ARBA" id="ARBA00022475"/>
    </source>
</evidence>
<dbReference type="GO" id="GO:0060027">
    <property type="term" value="P:convergent extension involved in gastrulation"/>
    <property type="evidence" value="ECO:0007669"/>
    <property type="project" value="UniProtKB-ARBA"/>
</dbReference>
<evidence type="ECO:0000256" key="2">
    <source>
        <dbReference type="ARBA" id="ARBA00004496"/>
    </source>
</evidence>
<dbReference type="GO" id="GO:0007156">
    <property type="term" value="P:homophilic cell adhesion via plasma membrane adhesion molecules"/>
    <property type="evidence" value="ECO:0007669"/>
    <property type="project" value="InterPro"/>
</dbReference>
<dbReference type="GO" id="GO:0016477">
    <property type="term" value="P:cell migration"/>
    <property type="evidence" value="ECO:0007669"/>
    <property type="project" value="TreeGrafter"/>
</dbReference>
<keyword evidence="12 15" id="KW-0472">Membrane</keyword>
<dbReference type="PRINTS" id="PR00205">
    <property type="entry name" value="CADHERIN"/>
</dbReference>
<gene>
    <name evidence="18" type="ORF">FSCOSCO3_A031832</name>
</gene>
<dbReference type="PANTHER" id="PTHR24027:SF433">
    <property type="entry name" value="CADHERIN 27-RELATED"/>
    <property type="match status" value="1"/>
</dbReference>
<dbReference type="FunFam" id="2.60.40.60:FF:000095">
    <property type="entry name" value="Cadherin 13"/>
    <property type="match status" value="1"/>
</dbReference>
<keyword evidence="8" id="KW-0677">Repeat</keyword>
<dbReference type="PROSITE" id="PS00232">
    <property type="entry name" value="CADHERIN_1"/>
    <property type="match status" value="2"/>
</dbReference>
<dbReference type="PANTHER" id="PTHR24027">
    <property type="entry name" value="CADHERIN-23"/>
    <property type="match status" value="1"/>
</dbReference>
<dbReference type="GO" id="GO:0045296">
    <property type="term" value="F:cadherin binding"/>
    <property type="evidence" value="ECO:0007669"/>
    <property type="project" value="TreeGrafter"/>
</dbReference>
<feature type="domain" description="Cadherin" evidence="17">
    <location>
        <begin position="135"/>
        <end position="244"/>
    </location>
</feature>
<dbReference type="PROSITE" id="PS51257">
    <property type="entry name" value="PROKAR_LIPOPROTEIN"/>
    <property type="match status" value="1"/>
</dbReference>
<comment type="subcellular location">
    <subcellularLocation>
        <location evidence="1">Cell membrane</location>
        <topology evidence="1">Single-pass type I membrane protein</topology>
    </subcellularLocation>
    <subcellularLocation>
        <location evidence="2">Cytoplasm</location>
    </subcellularLocation>
</comment>
<comment type="caution">
    <text evidence="18">The sequence shown here is derived from an EMBL/GenBank/DDBJ whole genome shotgun (WGS) entry which is preliminary data.</text>
</comment>
<feature type="domain" description="Cadherin" evidence="17">
    <location>
        <begin position="56"/>
        <end position="134"/>
    </location>
</feature>
<keyword evidence="19" id="KW-1185">Reference proteome</keyword>
<dbReference type="FunFam" id="2.60.40.60:FF:000158">
    <property type="entry name" value="Dachsous cadherin-related 1"/>
    <property type="match status" value="1"/>
</dbReference>
<feature type="transmembrane region" description="Helical" evidence="15">
    <location>
        <begin position="594"/>
        <end position="619"/>
    </location>
</feature>
<keyword evidence="11 15" id="KW-1133">Transmembrane helix</keyword>
<dbReference type="FunFam" id="2.60.40.60:FF:000011">
    <property type="entry name" value="Cadherin 1"/>
    <property type="match status" value="1"/>
</dbReference>
<evidence type="ECO:0000256" key="6">
    <source>
        <dbReference type="ARBA" id="ARBA00022723"/>
    </source>
</evidence>
<dbReference type="InterPro" id="IPR015919">
    <property type="entry name" value="Cadherin-like_sf"/>
</dbReference>
<keyword evidence="7 16" id="KW-0732">Signal</keyword>
<sequence>MCFRFDWLLLFQVYLSLASCSELLNRQKRVWIIDSFTIEEEHKGPFPYELGKIKIDRDYRVYFDLYGEGVDEEPKGLLSINKETGVLYVHKPVDYEERRLLKLKFEAKKMDASSDTKLGIEISILDINDNPPRFQTDLFEVNVNEENVQGSNLLTLVAHDRDQSGTPNSTFHYEIKSVTPNLPDTEFVISKSGLISFRGCLDHEAAEMFTVLVEAKDHGEVVSLSSSTTVVVHVQDGNNHLPSIIGQTGTGKVKEYETGSSPLRLHVTDKDTKNTTAWRAKYTIQGDEGKHFNIETDPDTNDGILTVIKPLDFEEGAERQLSITVENEAPYFSCKVKERMSSGLWKVDNIKGDDPGVDQPQSVKVIIEVEDVNDPPVFDVTVKDAILEENGPLGTWVEKVTAVDPDASHANDFVYSIGHDPAGWLAVDPHTGNITTVKTLDRESPHVVNGVYTALILAVDDGEPPQTSTATLNIHVTDQNDNVPQLALDYVDVCVSDDPTTVNITAFDLDDNPFGGPFTFRLLGDVKGKWTLDPGYGYTAGLVNEPGVYAGKHTIDLEISDMQGLFGVYNLSVTVCDCSMTSNCRTHRNAEITVAPGTIVIVFASILLLLLLLLMAVVITCKKEFTALPFGDAYGETLLLSNTEEPGTDCKVPDSILSMSMTKQQQDSSNGQNLQSVVQQTQLLTKSSPHDMEQNYQHATVYKQENISHQFNSSIMNQSFLQSETTLNSQAASRNNLKYQGQDWNMMNFYHSTNSSEVQEATLLGLLHRRLLVLKEDQGDYQPHIYANEDLDNFSDLDAITIPDDDSFMKSLTDLSPKFNQLASICKPPHLQK</sequence>
<reference evidence="18 19" key="1">
    <citation type="submission" date="2024-01" db="EMBL/GenBank/DDBJ databases">
        <authorList>
            <person name="Alioto T."/>
            <person name="Alioto T."/>
            <person name="Gomez Garrido J."/>
        </authorList>
    </citation>
    <scope>NUCLEOTIDE SEQUENCE [LARGE SCALE GENOMIC DNA]</scope>
</reference>
<feature type="signal peptide" evidence="16">
    <location>
        <begin position="1"/>
        <end position="18"/>
    </location>
</feature>
<evidence type="ECO:0000313" key="18">
    <source>
        <dbReference type="EMBL" id="CAK6958406.1"/>
    </source>
</evidence>
<dbReference type="GO" id="GO:0016342">
    <property type="term" value="C:catenin complex"/>
    <property type="evidence" value="ECO:0007669"/>
    <property type="project" value="TreeGrafter"/>
</dbReference>
<dbReference type="EMBL" id="CAWUFR010000033">
    <property type="protein sequence ID" value="CAK6958406.1"/>
    <property type="molecule type" value="Genomic_DNA"/>
</dbReference>
<evidence type="ECO:0000256" key="9">
    <source>
        <dbReference type="ARBA" id="ARBA00022837"/>
    </source>
</evidence>
<dbReference type="Gene3D" id="2.60.40.60">
    <property type="entry name" value="Cadherins"/>
    <property type="match status" value="5"/>
</dbReference>
<keyword evidence="3" id="KW-1003">Cell membrane</keyword>
<dbReference type="Proteomes" id="UP001314229">
    <property type="component" value="Unassembled WGS sequence"/>
</dbReference>
<evidence type="ECO:0000313" key="19">
    <source>
        <dbReference type="Proteomes" id="UP001314229"/>
    </source>
</evidence>
<dbReference type="PROSITE" id="PS50268">
    <property type="entry name" value="CADHERIN_2"/>
    <property type="match status" value="4"/>
</dbReference>
<dbReference type="GO" id="GO:0005509">
    <property type="term" value="F:calcium ion binding"/>
    <property type="evidence" value="ECO:0007669"/>
    <property type="project" value="UniProtKB-UniRule"/>
</dbReference>
<keyword evidence="5 15" id="KW-0812">Transmembrane</keyword>
<dbReference type="GO" id="GO:0000902">
    <property type="term" value="P:cell morphogenesis"/>
    <property type="evidence" value="ECO:0007669"/>
    <property type="project" value="TreeGrafter"/>
</dbReference>
<dbReference type="GO" id="GO:0007043">
    <property type="term" value="P:cell-cell junction assembly"/>
    <property type="evidence" value="ECO:0007669"/>
    <property type="project" value="TreeGrafter"/>
</dbReference>
<dbReference type="SMART" id="SM00112">
    <property type="entry name" value="CA"/>
    <property type="match status" value="5"/>
</dbReference>
<feature type="domain" description="Cadherin" evidence="17">
    <location>
        <begin position="379"/>
        <end position="486"/>
    </location>
</feature>
<dbReference type="GO" id="GO:0034332">
    <property type="term" value="P:adherens junction organization"/>
    <property type="evidence" value="ECO:0007669"/>
    <property type="project" value="TreeGrafter"/>
</dbReference>
<dbReference type="Pfam" id="PF00028">
    <property type="entry name" value="Cadherin"/>
    <property type="match status" value="3"/>
</dbReference>
<protein>
    <submittedName>
        <fullName evidence="18">Cadherin-like protein 26</fullName>
    </submittedName>
</protein>
<keyword evidence="10" id="KW-0130">Cell adhesion</keyword>
<keyword evidence="9 14" id="KW-0106">Calcium</keyword>
<dbReference type="AlphaFoldDB" id="A0AAV1NFV9"/>
<evidence type="ECO:0000256" key="16">
    <source>
        <dbReference type="SAM" id="SignalP"/>
    </source>
</evidence>
<dbReference type="SUPFAM" id="SSF49313">
    <property type="entry name" value="Cadherin-like"/>
    <property type="match status" value="5"/>
</dbReference>
<dbReference type="PRINTS" id="PR01820">
    <property type="entry name" value="DESMOCOLLIN"/>
</dbReference>
<dbReference type="InterPro" id="IPR020894">
    <property type="entry name" value="Cadherin_CS"/>
</dbReference>
<evidence type="ECO:0000256" key="5">
    <source>
        <dbReference type="ARBA" id="ARBA00022692"/>
    </source>
</evidence>
<evidence type="ECO:0000256" key="8">
    <source>
        <dbReference type="ARBA" id="ARBA00022737"/>
    </source>
</evidence>
<evidence type="ECO:0000256" key="1">
    <source>
        <dbReference type="ARBA" id="ARBA00004251"/>
    </source>
</evidence>
<dbReference type="FunFam" id="2.60.40.60:FF:000019">
    <property type="entry name" value="Cadherin 2"/>
    <property type="match status" value="1"/>
</dbReference>
<evidence type="ECO:0000256" key="4">
    <source>
        <dbReference type="ARBA" id="ARBA00022490"/>
    </source>
</evidence>
<dbReference type="GO" id="GO:0005737">
    <property type="term" value="C:cytoplasm"/>
    <property type="evidence" value="ECO:0007669"/>
    <property type="project" value="UniProtKB-SubCell"/>
</dbReference>